<accession>A0ABZ1L3D9</accession>
<keyword evidence="4" id="KW-1185">Reference proteome</keyword>
<feature type="transmembrane region" description="Helical" evidence="2">
    <location>
        <begin position="57"/>
        <end position="90"/>
    </location>
</feature>
<proteinExistence type="predicted"/>
<feature type="transmembrane region" description="Helical" evidence="2">
    <location>
        <begin position="218"/>
        <end position="235"/>
    </location>
</feature>
<feature type="transmembrane region" description="Helical" evidence="2">
    <location>
        <begin position="241"/>
        <end position="262"/>
    </location>
</feature>
<keyword evidence="2" id="KW-0812">Transmembrane</keyword>
<organism evidence="3 4">
    <name type="scientific">Streptomyces zaomyceticus</name>
    <dbReference type="NCBI Taxonomy" id="68286"/>
    <lineage>
        <taxon>Bacteria</taxon>
        <taxon>Bacillati</taxon>
        <taxon>Actinomycetota</taxon>
        <taxon>Actinomycetes</taxon>
        <taxon>Kitasatosporales</taxon>
        <taxon>Streptomycetaceae</taxon>
        <taxon>Streptomyces</taxon>
    </lineage>
</organism>
<sequence length="270" mass="27059">MRKLLADAAHTLVPPRGDRHGPLPPLLLTLTMVTGLVDAVSYLGLGEVFVANMTGNVVLLGFALAGTAGLSAPATAVSTAAFLVGAVAGGRFGGRFAGHRGRLLASAVSVQAVLVTAALVTTTLADDGSADPVRYTLIVLLGLAMGLQNAVVRRLGVPDLTTTVVTQTLTGLASDSTPGSTPNSSPISTPDSTPSSTPGSPHNSTPDGGAGLRRGRRILSVLAILLGALVGALLLRVSLTLVLGVALTLLAAAALVTCRLSATDAAWVRP</sequence>
<feature type="transmembrane region" description="Helical" evidence="2">
    <location>
        <begin position="102"/>
        <end position="121"/>
    </location>
</feature>
<evidence type="ECO:0000313" key="3">
    <source>
        <dbReference type="EMBL" id="WTR69012.1"/>
    </source>
</evidence>
<evidence type="ECO:0000256" key="2">
    <source>
        <dbReference type="SAM" id="Phobius"/>
    </source>
</evidence>
<gene>
    <name evidence="3" type="ORF">OG814_06900</name>
</gene>
<reference evidence="3 4" key="1">
    <citation type="submission" date="2022-10" db="EMBL/GenBank/DDBJ databases">
        <title>The complete genomes of actinobacterial strains from the NBC collection.</title>
        <authorList>
            <person name="Joergensen T.S."/>
            <person name="Alvarez Arevalo M."/>
            <person name="Sterndorff E.B."/>
            <person name="Faurdal D."/>
            <person name="Vuksanovic O."/>
            <person name="Mourched A.-S."/>
            <person name="Charusanti P."/>
            <person name="Shaw S."/>
            <person name="Blin K."/>
            <person name="Weber T."/>
        </authorList>
    </citation>
    <scope>NUCLEOTIDE SEQUENCE [LARGE SCALE GENOMIC DNA]</scope>
    <source>
        <strain evidence="3 4">NBC_00123</strain>
    </source>
</reference>
<evidence type="ECO:0000256" key="1">
    <source>
        <dbReference type="SAM" id="MobiDB-lite"/>
    </source>
</evidence>
<name>A0ABZ1L3D9_9ACTN</name>
<dbReference type="Proteomes" id="UP001622594">
    <property type="component" value="Chromosome"/>
</dbReference>
<feature type="region of interest" description="Disordered" evidence="1">
    <location>
        <begin position="171"/>
        <end position="210"/>
    </location>
</feature>
<protein>
    <submittedName>
        <fullName evidence="3">DUF1275 domain-containing protein</fullName>
    </submittedName>
</protein>
<keyword evidence="2" id="KW-0472">Membrane</keyword>
<dbReference type="InterPro" id="IPR010699">
    <property type="entry name" value="DUF1275"/>
</dbReference>
<keyword evidence="2" id="KW-1133">Transmembrane helix</keyword>
<feature type="compositionally biased region" description="Low complexity" evidence="1">
    <location>
        <begin position="171"/>
        <end position="206"/>
    </location>
</feature>
<dbReference type="RefSeq" id="WP_406132930.1">
    <property type="nucleotide sequence ID" value="NZ_CP108188.1"/>
</dbReference>
<dbReference type="PANTHER" id="PTHR37488:SF2">
    <property type="entry name" value="DUF1275 DOMAIN-CONTAINING PROTEIN"/>
    <property type="match status" value="1"/>
</dbReference>
<dbReference type="PANTHER" id="PTHR37488">
    <property type="entry name" value="DUF1275 DOMAIN-CONTAINING PROTEIN"/>
    <property type="match status" value="1"/>
</dbReference>
<evidence type="ECO:0000313" key="4">
    <source>
        <dbReference type="Proteomes" id="UP001622594"/>
    </source>
</evidence>
<feature type="transmembrane region" description="Helical" evidence="2">
    <location>
        <begin position="133"/>
        <end position="152"/>
    </location>
</feature>
<dbReference type="EMBL" id="CP108188">
    <property type="protein sequence ID" value="WTR69012.1"/>
    <property type="molecule type" value="Genomic_DNA"/>
</dbReference>
<dbReference type="Pfam" id="PF06912">
    <property type="entry name" value="DUF1275"/>
    <property type="match status" value="1"/>
</dbReference>